<keyword evidence="3" id="KW-1185">Reference proteome</keyword>
<name>A0AAD6VFM4_9AGAR</name>
<dbReference type="EMBL" id="JARJCW010000025">
    <property type="protein sequence ID" value="KAJ7211595.1"/>
    <property type="molecule type" value="Genomic_DNA"/>
</dbReference>
<dbReference type="AlphaFoldDB" id="A0AAD6VFM4"/>
<sequence>MPFSEGPLADVDLLIDPEGVSLGETGQPEKLSFCKPCYSAIRLNKLPPLSLANGNFFGPVSDALKDLTMIEESMIACCRAKFWVAKLT</sequence>
<evidence type="ECO:0000313" key="2">
    <source>
        <dbReference type="EMBL" id="KAJ7211595.1"/>
    </source>
</evidence>
<evidence type="ECO:0000259" key="1">
    <source>
        <dbReference type="Pfam" id="PF20209"/>
    </source>
</evidence>
<comment type="caution">
    <text evidence="2">The sequence shown here is derived from an EMBL/GenBank/DDBJ whole genome shotgun (WGS) entry which is preliminary data.</text>
</comment>
<feature type="domain" description="DUF6570" evidence="1">
    <location>
        <begin position="44"/>
        <end position="88"/>
    </location>
</feature>
<protein>
    <recommendedName>
        <fullName evidence="1">DUF6570 domain-containing protein</fullName>
    </recommendedName>
</protein>
<organism evidence="2 3">
    <name type="scientific">Mycena pura</name>
    <dbReference type="NCBI Taxonomy" id="153505"/>
    <lineage>
        <taxon>Eukaryota</taxon>
        <taxon>Fungi</taxon>
        <taxon>Dikarya</taxon>
        <taxon>Basidiomycota</taxon>
        <taxon>Agaricomycotina</taxon>
        <taxon>Agaricomycetes</taxon>
        <taxon>Agaricomycetidae</taxon>
        <taxon>Agaricales</taxon>
        <taxon>Marasmiineae</taxon>
        <taxon>Mycenaceae</taxon>
        <taxon>Mycena</taxon>
    </lineage>
</organism>
<dbReference type="Proteomes" id="UP001219525">
    <property type="component" value="Unassembled WGS sequence"/>
</dbReference>
<evidence type="ECO:0000313" key="3">
    <source>
        <dbReference type="Proteomes" id="UP001219525"/>
    </source>
</evidence>
<proteinExistence type="predicted"/>
<dbReference type="InterPro" id="IPR046700">
    <property type="entry name" value="DUF6570"/>
</dbReference>
<gene>
    <name evidence="2" type="ORF">GGX14DRAFT_362412</name>
</gene>
<accession>A0AAD6VFM4</accession>
<dbReference type="Pfam" id="PF20209">
    <property type="entry name" value="DUF6570"/>
    <property type="match status" value="1"/>
</dbReference>
<reference evidence="2" key="1">
    <citation type="submission" date="2023-03" db="EMBL/GenBank/DDBJ databases">
        <title>Massive genome expansion in bonnet fungi (Mycena s.s.) driven by repeated elements and novel gene families across ecological guilds.</title>
        <authorList>
            <consortium name="Lawrence Berkeley National Laboratory"/>
            <person name="Harder C.B."/>
            <person name="Miyauchi S."/>
            <person name="Viragh M."/>
            <person name="Kuo A."/>
            <person name="Thoen E."/>
            <person name="Andreopoulos B."/>
            <person name="Lu D."/>
            <person name="Skrede I."/>
            <person name="Drula E."/>
            <person name="Henrissat B."/>
            <person name="Morin E."/>
            <person name="Kohler A."/>
            <person name="Barry K."/>
            <person name="LaButti K."/>
            <person name="Morin E."/>
            <person name="Salamov A."/>
            <person name="Lipzen A."/>
            <person name="Mereny Z."/>
            <person name="Hegedus B."/>
            <person name="Baldrian P."/>
            <person name="Stursova M."/>
            <person name="Weitz H."/>
            <person name="Taylor A."/>
            <person name="Grigoriev I.V."/>
            <person name="Nagy L.G."/>
            <person name="Martin F."/>
            <person name="Kauserud H."/>
        </authorList>
    </citation>
    <scope>NUCLEOTIDE SEQUENCE</scope>
    <source>
        <strain evidence="2">9144</strain>
    </source>
</reference>